<dbReference type="SMART" id="SM00739">
    <property type="entry name" value="KOW"/>
    <property type="match status" value="1"/>
</dbReference>
<evidence type="ECO:0000256" key="1">
    <source>
        <dbReference type="ARBA" id="ARBA00010618"/>
    </source>
</evidence>
<proteinExistence type="inferred from homology"/>
<keyword evidence="2 5" id="KW-0689">Ribosomal protein</keyword>
<dbReference type="InterPro" id="IPR008991">
    <property type="entry name" value="Translation_prot_SH3-like_sf"/>
</dbReference>
<dbReference type="AlphaFoldDB" id="A0A451D615"/>
<dbReference type="InterPro" id="IPR005824">
    <property type="entry name" value="KOW"/>
</dbReference>
<dbReference type="NCBIfam" id="TIGR01079">
    <property type="entry name" value="rplX_bact"/>
    <property type="match status" value="1"/>
</dbReference>
<comment type="subunit">
    <text evidence="5">Part of the 50S ribosomal subunit.</text>
</comment>
<dbReference type="GO" id="GO:0006412">
    <property type="term" value="P:translation"/>
    <property type="evidence" value="ECO:0007669"/>
    <property type="project" value="UniProtKB-UniRule"/>
</dbReference>
<comment type="similarity">
    <text evidence="1 5 6">Belongs to the universal ribosomal protein uL24 family.</text>
</comment>
<keyword evidence="5" id="KW-0694">RNA-binding</keyword>
<comment type="function">
    <text evidence="5">One of two assembly initiator proteins, it binds directly to the 5'-end of the 23S rRNA, where it nucleates assembly of the 50S subunit.</text>
</comment>
<comment type="function">
    <text evidence="5">One of the proteins that surrounds the polypeptide exit tunnel on the outside of the subunit.</text>
</comment>
<evidence type="ECO:0000256" key="3">
    <source>
        <dbReference type="ARBA" id="ARBA00023274"/>
    </source>
</evidence>
<feature type="domain" description="KOW" evidence="7">
    <location>
        <begin position="4"/>
        <end position="31"/>
    </location>
</feature>
<name>A0A451D615_9GAMM</name>
<evidence type="ECO:0000313" key="8">
    <source>
        <dbReference type="EMBL" id="VFP81237.1"/>
    </source>
</evidence>
<dbReference type="Gene3D" id="2.30.30.30">
    <property type="match status" value="1"/>
</dbReference>
<dbReference type="Pfam" id="PF00467">
    <property type="entry name" value="KOW"/>
    <property type="match status" value="1"/>
</dbReference>
<gene>
    <name evidence="5 8" type="primary">rplX</name>
    <name evidence="8" type="ORF">BUCIKOCA2762_338</name>
</gene>
<dbReference type="InterPro" id="IPR005825">
    <property type="entry name" value="Ribosomal_uL24_CS"/>
</dbReference>
<evidence type="ECO:0000256" key="6">
    <source>
        <dbReference type="RuleBase" id="RU003477"/>
    </source>
</evidence>
<dbReference type="CDD" id="cd06089">
    <property type="entry name" value="KOW_RPL26"/>
    <property type="match status" value="1"/>
</dbReference>
<sequence length="106" mass="12135">MAAKIHLNDVVIILTGRDKGKVGIVKKIYRKNSMLIVQGINIVKKHQKAIPERQQMGGIILQESPIHISNVSIFNKKTNEADKVEFVWISGKKKRRYKSTQEELLK</sequence>
<dbReference type="EMBL" id="LR217707">
    <property type="protein sequence ID" value="VFP81237.1"/>
    <property type="molecule type" value="Genomic_DNA"/>
</dbReference>
<evidence type="ECO:0000313" key="9">
    <source>
        <dbReference type="Proteomes" id="UP000294380"/>
    </source>
</evidence>
<dbReference type="GO" id="GO:0005840">
    <property type="term" value="C:ribosome"/>
    <property type="evidence" value="ECO:0007669"/>
    <property type="project" value="UniProtKB-KW"/>
</dbReference>
<protein>
    <recommendedName>
        <fullName evidence="4 5">Large ribosomal subunit protein uL24</fullName>
    </recommendedName>
</protein>
<accession>A0A451D615</accession>
<dbReference type="RefSeq" id="WP_154028808.1">
    <property type="nucleotide sequence ID" value="NZ_LR217707.1"/>
</dbReference>
<dbReference type="InterPro" id="IPR014722">
    <property type="entry name" value="Rib_uL2_dom2"/>
</dbReference>
<evidence type="ECO:0000259" key="7">
    <source>
        <dbReference type="SMART" id="SM00739"/>
    </source>
</evidence>
<dbReference type="PROSITE" id="PS01108">
    <property type="entry name" value="RIBOSOMAL_L24"/>
    <property type="match status" value="1"/>
</dbReference>
<organism evidence="8 9">
    <name type="scientific">Buchnera aphidicola</name>
    <name type="common">Cinara kochiana kochiana</name>
    <dbReference type="NCBI Taxonomy" id="2518976"/>
    <lineage>
        <taxon>Bacteria</taxon>
        <taxon>Pseudomonadati</taxon>
        <taxon>Pseudomonadota</taxon>
        <taxon>Gammaproteobacteria</taxon>
        <taxon>Enterobacterales</taxon>
        <taxon>Erwiniaceae</taxon>
        <taxon>Buchnera</taxon>
    </lineage>
</organism>
<dbReference type="GO" id="GO:0003735">
    <property type="term" value="F:structural constituent of ribosome"/>
    <property type="evidence" value="ECO:0007669"/>
    <property type="project" value="InterPro"/>
</dbReference>
<dbReference type="Pfam" id="PF17136">
    <property type="entry name" value="ribosomal_L24"/>
    <property type="match status" value="1"/>
</dbReference>
<dbReference type="HAMAP" id="MF_01326_B">
    <property type="entry name" value="Ribosomal_uL24_B"/>
    <property type="match status" value="1"/>
</dbReference>
<dbReference type="PANTHER" id="PTHR12903">
    <property type="entry name" value="MITOCHONDRIAL RIBOSOMAL PROTEIN L24"/>
    <property type="match status" value="1"/>
</dbReference>
<evidence type="ECO:0000256" key="4">
    <source>
        <dbReference type="ARBA" id="ARBA00035206"/>
    </source>
</evidence>
<dbReference type="SUPFAM" id="SSF50104">
    <property type="entry name" value="Translation proteins SH3-like domain"/>
    <property type="match status" value="1"/>
</dbReference>
<keyword evidence="3 5" id="KW-0687">Ribonucleoprotein</keyword>
<dbReference type="InterPro" id="IPR057264">
    <property type="entry name" value="Ribosomal_uL24_C"/>
</dbReference>
<dbReference type="InterPro" id="IPR003256">
    <property type="entry name" value="Ribosomal_uL24"/>
</dbReference>
<dbReference type="InterPro" id="IPR041988">
    <property type="entry name" value="Ribosomal_uL24_KOW"/>
</dbReference>
<reference evidence="8 9" key="1">
    <citation type="submission" date="2019-02" db="EMBL/GenBank/DDBJ databases">
        <authorList>
            <person name="Manzano-Marin A."/>
            <person name="Manzano-Marin A."/>
        </authorList>
    </citation>
    <scope>NUCLEOTIDE SEQUENCE [LARGE SCALE GENOMIC DNA]</scope>
    <source>
        <strain evidence="8 9">BuCikochiana</strain>
    </source>
</reference>
<dbReference type="GO" id="GO:0005829">
    <property type="term" value="C:cytosol"/>
    <property type="evidence" value="ECO:0007669"/>
    <property type="project" value="UniProtKB-ARBA"/>
</dbReference>
<keyword evidence="5" id="KW-0699">rRNA-binding</keyword>
<dbReference type="OrthoDB" id="9807419at2"/>
<evidence type="ECO:0000256" key="2">
    <source>
        <dbReference type="ARBA" id="ARBA00022980"/>
    </source>
</evidence>
<dbReference type="GO" id="GO:1990904">
    <property type="term" value="C:ribonucleoprotein complex"/>
    <property type="evidence" value="ECO:0007669"/>
    <property type="project" value="UniProtKB-KW"/>
</dbReference>
<dbReference type="GO" id="GO:0019843">
    <property type="term" value="F:rRNA binding"/>
    <property type="evidence" value="ECO:0007669"/>
    <property type="project" value="UniProtKB-UniRule"/>
</dbReference>
<evidence type="ECO:0000256" key="5">
    <source>
        <dbReference type="HAMAP-Rule" id="MF_01326"/>
    </source>
</evidence>
<dbReference type="Proteomes" id="UP000294380">
    <property type="component" value="Chromosome"/>
</dbReference>